<name>B2A3A7_NATTJ</name>
<dbReference type="InParanoid" id="B2A3A7"/>
<dbReference type="InterPro" id="IPR052948">
    <property type="entry name" value="Low_temp-induced_all0457"/>
</dbReference>
<reference evidence="1 2" key="2">
    <citation type="journal article" date="2011" name="J. Bacteriol.">
        <title>Complete genome sequence of the anaerobic, halophilic alkalithermophile Natranaerobius thermophilus JW/NM-WN-LF.</title>
        <authorList>
            <person name="Zhao B."/>
            <person name="Mesbah N.M."/>
            <person name="Dalin E."/>
            <person name="Goodwin L."/>
            <person name="Nolan M."/>
            <person name="Pitluck S."/>
            <person name="Chertkov O."/>
            <person name="Brettin T.S."/>
            <person name="Han J."/>
            <person name="Larimer F.W."/>
            <person name="Land M.L."/>
            <person name="Hauser L."/>
            <person name="Kyrpides N."/>
            <person name="Wiegel J."/>
        </authorList>
    </citation>
    <scope>NUCLEOTIDE SEQUENCE [LARGE SCALE GENOMIC DNA]</scope>
    <source>
        <strain evidence="2">ATCC BAA-1301 / DSM 18059 / JW/NM-WN-LF</strain>
    </source>
</reference>
<dbReference type="eggNOG" id="COG3861">
    <property type="taxonomic scope" value="Bacteria"/>
</dbReference>
<gene>
    <name evidence="1" type="ordered locus">Nther_1454</name>
</gene>
<protein>
    <recommendedName>
        <fullName evidence="3">General stress protein 17M-like domain-containing protein</fullName>
    </recommendedName>
</protein>
<dbReference type="EMBL" id="CP001034">
    <property type="protein sequence ID" value="ACB85037.1"/>
    <property type="molecule type" value="Genomic_DNA"/>
</dbReference>
<dbReference type="PANTHER" id="PTHR36109">
    <property type="entry name" value="MEMBRANE PROTEIN-RELATED"/>
    <property type="match status" value="1"/>
</dbReference>
<dbReference type="STRING" id="457570.Nther_1454"/>
<accession>B2A3A7</accession>
<dbReference type="RefSeq" id="WP_012447911.1">
    <property type="nucleotide sequence ID" value="NC_010718.1"/>
</dbReference>
<evidence type="ECO:0000313" key="1">
    <source>
        <dbReference type="EMBL" id="ACB85037.1"/>
    </source>
</evidence>
<sequence length="165" mass="16731">MSKTVVGVFTTTDSAESCISSMRERGFGDNEISLVAKDERQGGGDQDENVTMSYDDQSVGDGTATGGVLGGLAGLLAGVGALVVPGLGPIIAAGPIAGVLTGAVTGGVAGGLIDYGIPEQRGEFYESRVEEGDVLVLISTGDEKADEAESIMNEYGAEEVESHSQ</sequence>
<proteinExistence type="predicted"/>
<dbReference type="PANTHER" id="PTHR36109:SF2">
    <property type="entry name" value="MEMBRANE PROTEIN"/>
    <property type="match status" value="1"/>
</dbReference>
<evidence type="ECO:0008006" key="3">
    <source>
        <dbReference type="Google" id="ProtNLM"/>
    </source>
</evidence>
<dbReference type="HOGENOM" id="CLU_083853_1_2_9"/>
<evidence type="ECO:0000313" key="2">
    <source>
        <dbReference type="Proteomes" id="UP000001683"/>
    </source>
</evidence>
<reference evidence="1 2" key="1">
    <citation type="submission" date="2008-04" db="EMBL/GenBank/DDBJ databases">
        <title>Complete sequence of chromosome of Natranaerobius thermophilus JW/NM-WN-LF.</title>
        <authorList>
            <consortium name="US DOE Joint Genome Institute"/>
            <person name="Copeland A."/>
            <person name="Lucas S."/>
            <person name="Lapidus A."/>
            <person name="Glavina del Rio T."/>
            <person name="Dalin E."/>
            <person name="Tice H."/>
            <person name="Bruce D."/>
            <person name="Goodwin L."/>
            <person name="Pitluck S."/>
            <person name="Chertkov O."/>
            <person name="Brettin T."/>
            <person name="Detter J.C."/>
            <person name="Han C."/>
            <person name="Kuske C.R."/>
            <person name="Schmutz J."/>
            <person name="Larimer F."/>
            <person name="Land M."/>
            <person name="Hauser L."/>
            <person name="Kyrpides N."/>
            <person name="Lykidis A."/>
            <person name="Mesbah N.M."/>
            <person name="Wiegel J."/>
        </authorList>
    </citation>
    <scope>NUCLEOTIDE SEQUENCE [LARGE SCALE GENOMIC DNA]</scope>
    <source>
        <strain evidence="2">ATCC BAA-1301 / DSM 18059 / JW/NM-WN-LF</strain>
    </source>
</reference>
<dbReference type="Proteomes" id="UP000001683">
    <property type="component" value="Chromosome"/>
</dbReference>
<dbReference type="OrthoDB" id="514402at2"/>
<keyword evidence="2" id="KW-1185">Reference proteome</keyword>
<dbReference type="AlphaFoldDB" id="B2A3A7"/>
<dbReference type="KEGG" id="nth:Nther_1454"/>
<organism evidence="1 2">
    <name type="scientific">Natranaerobius thermophilus (strain ATCC BAA-1301 / DSM 18059 / JW/NM-WN-LF)</name>
    <dbReference type="NCBI Taxonomy" id="457570"/>
    <lineage>
        <taxon>Bacteria</taxon>
        <taxon>Bacillati</taxon>
        <taxon>Bacillota</taxon>
        <taxon>Clostridia</taxon>
        <taxon>Natranaerobiales</taxon>
        <taxon>Natranaerobiaceae</taxon>
        <taxon>Natranaerobius</taxon>
    </lineage>
</organism>